<evidence type="ECO:0000256" key="1">
    <source>
        <dbReference type="ARBA" id="ARBA00001286"/>
    </source>
</evidence>
<dbReference type="RefSeq" id="WP_101329895.1">
    <property type="nucleotide sequence ID" value="NZ_PJNH01000001.1"/>
</dbReference>
<keyword evidence="5 9" id="KW-0808">Transferase</keyword>
<protein>
    <recommendedName>
        <fullName evidence="9">Methylated-DNA--protein-cysteine methyltransferase</fullName>
        <ecNumber evidence="9">2.1.1.63</ecNumber>
    </recommendedName>
    <alternativeName>
        <fullName evidence="9">6-O-methylguanine-DNA methyltransferase</fullName>
        <shortName evidence="9">MGMT</shortName>
    </alternativeName>
    <alternativeName>
        <fullName evidence="9">O-6-methylguanine-DNA-alkyltransferase</fullName>
    </alternativeName>
</protein>
<dbReference type="EC" id="2.1.1.63" evidence="9"/>
<evidence type="ECO:0000313" key="12">
    <source>
        <dbReference type="EMBL" id="PKR78223.1"/>
    </source>
</evidence>
<evidence type="ECO:0000256" key="3">
    <source>
        <dbReference type="ARBA" id="ARBA00022490"/>
    </source>
</evidence>
<dbReference type="AlphaFoldDB" id="A0A2I0QV43"/>
<evidence type="ECO:0000256" key="6">
    <source>
        <dbReference type="ARBA" id="ARBA00022763"/>
    </source>
</evidence>
<accession>A0A2I0QV43</accession>
<evidence type="ECO:0000256" key="2">
    <source>
        <dbReference type="ARBA" id="ARBA00008711"/>
    </source>
</evidence>
<dbReference type="SUPFAM" id="SSF53155">
    <property type="entry name" value="Methylated DNA-protein cysteine methyltransferase domain"/>
    <property type="match status" value="1"/>
</dbReference>
<dbReference type="InterPro" id="IPR036631">
    <property type="entry name" value="MGMT_N_sf"/>
</dbReference>
<evidence type="ECO:0000259" key="11">
    <source>
        <dbReference type="Pfam" id="PF02870"/>
    </source>
</evidence>
<keyword evidence="7 9" id="KW-0234">DNA repair</keyword>
<feature type="active site" description="Nucleophile; methyl group acceptor" evidence="9">
    <location>
        <position position="139"/>
    </location>
</feature>
<dbReference type="GO" id="GO:0005737">
    <property type="term" value="C:cytoplasm"/>
    <property type="evidence" value="ECO:0007669"/>
    <property type="project" value="UniProtKB-SubCell"/>
</dbReference>
<dbReference type="InterPro" id="IPR014048">
    <property type="entry name" value="MethylDNA_cys_MeTrfase_DNA-bd"/>
</dbReference>
<sequence>MKKLIVSRYQSPVGPLLIGGDGNKVYFVKYGQLIEHEEWLDRWTQKNRLDVSIEEDDEAYETAKNELDRYFRGQSVDFTFDYHLLGTDFQQKVWSSLMEIPYGETWTYGDIARHINHEKAVRAVGGAINKNPISVVVPCHRVIGSDGTLTGYAGGLDNKQFLLEHEKKHHSTMQLSR</sequence>
<evidence type="ECO:0000256" key="9">
    <source>
        <dbReference type="HAMAP-Rule" id="MF_00772"/>
    </source>
</evidence>
<dbReference type="Pfam" id="PF01035">
    <property type="entry name" value="DNA_binding_1"/>
    <property type="match status" value="1"/>
</dbReference>
<dbReference type="InterPro" id="IPR036217">
    <property type="entry name" value="MethylDNA_cys_MeTrfase_DNAb"/>
</dbReference>
<comment type="caution">
    <text evidence="12">The sequence shown here is derived from an EMBL/GenBank/DDBJ whole genome shotgun (WGS) entry which is preliminary data.</text>
</comment>
<evidence type="ECO:0000256" key="5">
    <source>
        <dbReference type="ARBA" id="ARBA00022679"/>
    </source>
</evidence>
<evidence type="ECO:0000256" key="8">
    <source>
        <dbReference type="ARBA" id="ARBA00049348"/>
    </source>
</evidence>
<keyword evidence="6 9" id="KW-0227">DNA damage</keyword>
<dbReference type="EMBL" id="PJNH01000001">
    <property type="protein sequence ID" value="PKR78223.1"/>
    <property type="molecule type" value="Genomic_DNA"/>
</dbReference>
<dbReference type="OrthoDB" id="9802228at2"/>
<keyword evidence="13" id="KW-1185">Reference proteome</keyword>
<dbReference type="Gene3D" id="3.30.160.70">
    <property type="entry name" value="Methylated DNA-protein cysteine methyltransferase domain"/>
    <property type="match status" value="1"/>
</dbReference>
<evidence type="ECO:0000259" key="10">
    <source>
        <dbReference type="Pfam" id="PF01035"/>
    </source>
</evidence>
<dbReference type="HAMAP" id="MF_00772">
    <property type="entry name" value="OGT"/>
    <property type="match status" value="1"/>
</dbReference>
<evidence type="ECO:0000256" key="7">
    <source>
        <dbReference type="ARBA" id="ARBA00023204"/>
    </source>
</evidence>
<feature type="domain" description="Methylated-DNA-[protein]-cysteine S-methyltransferase DNA binding" evidence="10">
    <location>
        <begin position="88"/>
        <end position="167"/>
    </location>
</feature>
<comment type="catalytic activity">
    <reaction evidence="8 9">
        <text>a 6-O-methyl-2'-deoxyguanosine in DNA + L-cysteinyl-[protein] = S-methyl-L-cysteinyl-[protein] + a 2'-deoxyguanosine in DNA</text>
        <dbReference type="Rhea" id="RHEA:24000"/>
        <dbReference type="Rhea" id="RHEA-COMP:10131"/>
        <dbReference type="Rhea" id="RHEA-COMP:10132"/>
        <dbReference type="Rhea" id="RHEA-COMP:11367"/>
        <dbReference type="Rhea" id="RHEA-COMP:11368"/>
        <dbReference type="ChEBI" id="CHEBI:29950"/>
        <dbReference type="ChEBI" id="CHEBI:82612"/>
        <dbReference type="ChEBI" id="CHEBI:85445"/>
        <dbReference type="ChEBI" id="CHEBI:85448"/>
        <dbReference type="EC" id="2.1.1.63"/>
    </reaction>
</comment>
<dbReference type="FunFam" id="1.10.10.10:FF:000214">
    <property type="entry name" value="Methylated-DNA--protein-cysteine methyltransferase"/>
    <property type="match status" value="1"/>
</dbReference>
<comment type="function">
    <text evidence="9">Involved in the cellular defense against the biological effects of O6-methylguanine (O6-MeG) and O4-methylthymine (O4-MeT) in DNA. Repairs the methylated nucleobase in DNA by stoichiometrically transferring the methyl group to a cysteine residue in the enzyme. This is a suicide reaction: the enzyme is irreversibly inactivated.</text>
</comment>
<comment type="subcellular location">
    <subcellularLocation>
        <location evidence="9">Cytoplasm</location>
    </subcellularLocation>
</comment>
<comment type="catalytic activity">
    <reaction evidence="1 9">
        <text>a 4-O-methyl-thymidine in DNA + L-cysteinyl-[protein] = a thymidine in DNA + S-methyl-L-cysteinyl-[protein]</text>
        <dbReference type="Rhea" id="RHEA:53428"/>
        <dbReference type="Rhea" id="RHEA-COMP:10131"/>
        <dbReference type="Rhea" id="RHEA-COMP:10132"/>
        <dbReference type="Rhea" id="RHEA-COMP:13555"/>
        <dbReference type="Rhea" id="RHEA-COMP:13556"/>
        <dbReference type="ChEBI" id="CHEBI:29950"/>
        <dbReference type="ChEBI" id="CHEBI:82612"/>
        <dbReference type="ChEBI" id="CHEBI:137386"/>
        <dbReference type="ChEBI" id="CHEBI:137387"/>
        <dbReference type="EC" id="2.1.1.63"/>
    </reaction>
</comment>
<dbReference type="InterPro" id="IPR008332">
    <property type="entry name" value="MethylG_MeTrfase_N"/>
</dbReference>
<keyword evidence="4 9" id="KW-0489">Methyltransferase</keyword>
<dbReference type="Pfam" id="PF02870">
    <property type="entry name" value="Methyltransf_1N"/>
    <property type="match status" value="1"/>
</dbReference>
<dbReference type="Proteomes" id="UP000243524">
    <property type="component" value="Unassembled WGS sequence"/>
</dbReference>
<dbReference type="GO" id="GO:0003908">
    <property type="term" value="F:methylated-DNA-[protein]-cysteine S-methyltransferase activity"/>
    <property type="evidence" value="ECO:0007669"/>
    <property type="project" value="UniProtKB-UniRule"/>
</dbReference>
<dbReference type="PROSITE" id="PS00374">
    <property type="entry name" value="MGMT"/>
    <property type="match status" value="1"/>
</dbReference>
<dbReference type="InterPro" id="IPR023546">
    <property type="entry name" value="MGMT"/>
</dbReference>
<comment type="miscellaneous">
    <text evidence="9">This enzyme catalyzes only one turnover and therefore is not strictly catalytic. According to one definition, an enzyme is a biocatalyst that acts repeatedly and over many reaction cycles.</text>
</comment>
<dbReference type="Gene3D" id="1.10.10.10">
    <property type="entry name" value="Winged helix-like DNA-binding domain superfamily/Winged helix DNA-binding domain"/>
    <property type="match status" value="1"/>
</dbReference>
<dbReference type="InterPro" id="IPR036388">
    <property type="entry name" value="WH-like_DNA-bd_sf"/>
</dbReference>
<evidence type="ECO:0000313" key="13">
    <source>
        <dbReference type="Proteomes" id="UP000243524"/>
    </source>
</evidence>
<dbReference type="CDD" id="cd06445">
    <property type="entry name" value="ATase"/>
    <property type="match status" value="1"/>
</dbReference>
<dbReference type="GO" id="GO:0006307">
    <property type="term" value="P:DNA alkylation repair"/>
    <property type="evidence" value="ECO:0007669"/>
    <property type="project" value="UniProtKB-UniRule"/>
</dbReference>
<name>A0A2I0QV43_9BACI</name>
<evidence type="ECO:0000256" key="4">
    <source>
        <dbReference type="ARBA" id="ARBA00022603"/>
    </source>
</evidence>
<dbReference type="InterPro" id="IPR001497">
    <property type="entry name" value="MethylDNA_cys_MeTrfase_AS"/>
</dbReference>
<dbReference type="PANTHER" id="PTHR10815:SF13">
    <property type="entry name" value="METHYLATED-DNA--PROTEIN-CYSTEINE METHYLTRANSFERASE"/>
    <property type="match status" value="1"/>
</dbReference>
<dbReference type="SUPFAM" id="SSF46767">
    <property type="entry name" value="Methylated DNA-protein cysteine methyltransferase, C-terminal domain"/>
    <property type="match status" value="1"/>
</dbReference>
<organism evidence="12 13">
    <name type="scientific">Halalkalibacillus sediminis</name>
    <dbReference type="NCBI Taxonomy" id="2018042"/>
    <lineage>
        <taxon>Bacteria</taxon>
        <taxon>Bacillati</taxon>
        <taxon>Bacillota</taxon>
        <taxon>Bacilli</taxon>
        <taxon>Bacillales</taxon>
        <taxon>Bacillaceae</taxon>
        <taxon>Halalkalibacillus</taxon>
    </lineage>
</organism>
<feature type="domain" description="Methylguanine DNA methyltransferase ribonuclease-like" evidence="11">
    <location>
        <begin position="8"/>
        <end position="80"/>
    </location>
</feature>
<dbReference type="NCBIfam" id="TIGR00589">
    <property type="entry name" value="ogt"/>
    <property type="match status" value="1"/>
</dbReference>
<comment type="similarity">
    <text evidence="2 9">Belongs to the MGMT family.</text>
</comment>
<dbReference type="PANTHER" id="PTHR10815">
    <property type="entry name" value="METHYLATED-DNA--PROTEIN-CYSTEINE METHYLTRANSFERASE"/>
    <property type="match status" value="1"/>
</dbReference>
<proteinExistence type="inferred from homology"/>
<dbReference type="GO" id="GO:0032259">
    <property type="term" value="P:methylation"/>
    <property type="evidence" value="ECO:0007669"/>
    <property type="project" value="UniProtKB-KW"/>
</dbReference>
<reference evidence="12 13" key="1">
    <citation type="submission" date="2017-06" db="EMBL/GenBank/DDBJ databases">
        <title>the draft geome sequence of Illustriluteabacillus marina B3227.</title>
        <authorList>
            <person name="He R.-H."/>
            <person name="Du Z.-J."/>
        </authorList>
    </citation>
    <scope>NUCLEOTIDE SEQUENCE [LARGE SCALE GENOMIC DNA]</scope>
    <source>
        <strain evidence="12 13">B3227</strain>
    </source>
</reference>
<gene>
    <name evidence="12" type="ORF">CEY16_00240</name>
</gene>
<keyword evidence="3 9" id="KW-0963">Cytoplasm</keyword>